<dbReference type="Proteomes" id="UP000321570">
    <property type="component" value="Unassembled WGS sequence"/>
</dbReference>
<evidence type="ECO:0000313" key="2">
    <source>
        <dbReference type="Proteomes" id="UP000321570"/>
    </source>
</evidence>
<name>A0A564Y6U9_HYMDI</name>
<dbReference type="Gene3D" id="6.10.10.90">
    <property type="match status" value="1"/>
</dbReference>
<evidence type="ECO:0008006" key="3">
    <source>
        <dbReference type="Google" id="ProtNLM"/>
    </source>
</evidence>
<sequence length="208" mass="23929">MRDEEREKNHLAVQELHRDLVKQHTETVTKQRLYTMSHGQPLTYTKITKKEVQRLRVSLSTDQNLLLVRDPQNRVVAIWPLSSILSVSSHTENKKNKNREWLVVLTIDTEQATEQDADSLPRPLSAKQQSRHNQIVLNAHSEYLQTSWIDGFSCLRKEKFTSAAFADDVNLISNLELRIRLFGLNLDTVPSKAIELPSSYPDLTGLLF</sequence>
<reference evidence="1 2" key="1">
    <citation type="submission" date="2019-07" db="EMBL/GenBank/DDBJ databases">
        <authorList>
            <person name="Jastrzebski P J."/>
            <person name="Paukszto L."/>
            <person name="Jastrzebski P J."/>
        </authorList>
    </citation>
    <scope>NUCLEOTIDE SEQUENCE [LARGE SCALE GENOMIC DNA]</scope>
    <source>
        <strain evidence="1 2">WMS-il1</strain>
    </source>
</reference>
<gene>
    <name evidence="1" type="ORF">WMSIL1_LOCUS3102</name>
</gene>
<evidence type="ECO:0000313" key="1">
    <source>
        <dbReference type="EMBL" id="VUZ42689.1"/>
    </source>
</evidence>
<keyword evidence="2" id="KW-1185">Reference proteome</keyword>
<protein>
    <recommendedName>
        <fullName evidence="3">PH domain-containing protein</fullName>
    </recommendedName>
</protein>
<proteinExistence type="predicted"/>
<organism evidence="1 2">
    <name type="scientific">Hymenolepis diminuta</name>
    <name type="common">Rat tapeworm</name>
    <dbReference type="NCBI Taxonomy" id="6216"/>
    <lineage>
        <taxon>Eukaryota</taxon>
        <taxon>Metazoa</taxon>
        <taxon>Spiralia</taxon>
        <taxon>Lophotrochozoa</taxon>
        <taxon>Platyhelminthes</taxon>
        <taxon>Cestoda</taxon>
        <taxon>Eucestoda</taxon>
        <taxon>Cyclophyllidea</taxon>
        <taxon>Hymenolepididae</taxon>
        <taxon>Hymenolepis</taxon>
    </lineage>
</organism>
<dbReference type="EMBL" id="CABIJS010000089">
    <property type="protein sequence ID" value="VUZ42689.1"/>
    <property type="molecule type" value="Genomic_DNA"/>
</dbReference>
<accession>A0A564Y6U9</accession>
<dbReference type="AlphaFoldDB" id="A0A564Y6U9"/>